<name>A0A833ZDQ9_9CHIR</name>
<comment type="caution">
    <text evidence="1">The sequence shown here is derived from an EMBL/GenBank/DDBJ whole genome shotgun (WGS) entry which is preliminary data.</text>
</comment>
<sequence length="125" mass="14783">MPGRQRQLLATPSRKKKRRTCIECSGFWQATLKDWFLSHLLWGNLGNSYSNTRFWVNAKKDEHHSLLHAGRLQCCRKTSGRLRDYRLLRRNGKVCITCKFRTQAERRCILRIGLRGSQNFFQAGW</sequence>
<accession>A0A833ZDQ9</accession>
<dbReference type="Proteomes" id="UP000664940">
    <property type="component" value="Unassembled WGS sequence"/>
</dbReference>
<dbReference type="EMBL" id="JABVXQ010000009">
    <property type="protein sequence ID" value="KAF6090938.1"/>
    <property type="molecule type" value="Genomic_DNA"/>
</dbReference>
<organism evidence="1 2">
    <name type="scientific">Phyllostomus discolor</name>
    <name type="common">pale spear-nosed bat</name>
    <dbReference type="NCBI Taxonomy" id="89673"/>
    <lineage>
        <taxon>Eukaryota</taxon>
        <taxon>Metazoa</taxon>
        <taxon>Chordata</taxon>
        <taxon>Craniata</taxon>
        <taxon>Vertebrata</taxon>
        <taxon>Euteleostomi</taxon>
        <taxon>Mammalia</taxon>
        <taxon>Eutheria</taxon>
        <taxon>Laurasiatheria</taxon>
        <taxon>Chiroptera</taxon>
        <taxon>Yangochiroptera</taxon>
        <taxon>Phyllostomidae</taxon>
        <taxon>Phyllostominae</taxon>
        <taxon>Phyllostomus</taxon>
    </lineage>
</organism>
<reference evidence="1 2" key="1">
    <citation type="journal article" date="2020" name="Nature">
        <title>Six reference-quality genomes reveal evolution of bat adaptations.</title>
        <authorList>
            <person name="Jebb D."/>
            <person name="Huang Z."/>
            <person name="Pippel M."/>
            <person name="Hughes G.M."/>
            <person name="Lavrichenko K."/>
            <person name="Devanna P."/>
            <person name="Winkler S."/>
            <person name="Jermiin L.S."/>
            <person name="Skirmuntt E.C."/>
            <person name="Katzourakis A."/>
            <person name="Burkitt-Gray L."/>
            <person name="Ray D.A."/>
            <person name="Sullivan K.A.M."/>
            <person name="Roscito J.G."/>
            <person name="Kirilenko B.M."/>
            <person name="Davalos L.M."/>
            <person name="Corthals A.P."/>
            <person name="Power M.L."/>
            <person name="Jones G."/>
            <person name="Ransome R.D."/>
            <person name="Dechmann D.K.N."/>
            <person name="Locatelli A.G."/>
            <person name="Puechmaille S.J."/>
            <person name="Fedrigo O."/>
            <person name="Jarvis E.D."/>
            <person name="Hiller M."/>
            <person name="Vernes S.C."/>
            <person name="Myers E.W."/>
            <person name="Teeling E.C."/>
        </authorList>
    </citation>
    <scope>NUCLEOTIDE SEQUENCE [LARGE SCALE GENOMIC DNA]</scope>
    <source>
        <strain evidence="1">Bat1K_MPI-CBG_1</strain>
    </source>
</reference>
<evidence type="ECO:0000313" key="1">
    <source>
        <dbReference type="EMBL" id="KAF6090938.1"/>
    </source>
</evidence>
<dbReference type="AlphaFoldDB" id="A0A833ZDQ9"/>
<protein>
    <submittedName>
        <fullName evidence="1">Uncharacterized protein</fullName>
    </submittedName>
</protein>
<proteinExistence type="predicted"/>
<evidence type="ECO:0000313" key="2">
    <source>
        <dbReference type="Proteomes" id="UP000664940"/>
    </source>
</evidence>
<gene>
    <name evidence="1" type="ORF">HJG60_012277</name>
</gene>